<gene>
    <name evidence="8" type="ORF">FKG95_08250</name>
</gene>
<dbReference type="InterPro" id="IPR000620">
    <property type="entry name" value="EamA_dom"/>
</dbReference>
<comment type="similarity">
    <text evidence="2">Belongs to the drug/metabolite transporter (DMT) superfamily. 10 TMS drug/metabolite exporter (DME) (TC 2.A.7.3) family.</text>
</comment>
<dbReference type="Pfam" id="PF00892">
    <property type="entry name" value="EamA"/>
    <property type="match status" value="1"/>
</dbReference>
<evidence type="ECO:0000256" key="3">
    <source>
        <dbReference type="ARBA" id="ARBA00022692"/>
    </source>
</evidence>
<dbReference type="EMBL" id="VHSH01000002">
    <property type="protein sequence ID" value="TQV82200.1"/>
    <property type="molecule type" value="Genomic_DNA"/>
</dbReference>
<feature type="transmembrane region" description="Helical" evidence="6">
    <location>
        <begin position="184"/>
        <end position="206"/>
    </location>
</feature>
<dbReference type="OrthoDB" id="148351at2"/>
<feature type="transmembrane region" description="Helical" evidence="6">
    <location>
        <begin position="231"/>
        <end position="252"/>
    </location>
</feature>
<dbReference type="Proteomes" id="UP000315252">
    <property type="component" value="Unassembled WGS sequence"/>
</dbReference>
<evidence type="ECO:0000313" key="8">
    <source>
        <dbReference type="EMBL" id="TQV82200.1"/>
    </source>
</evidence>
<feature type="transmembrane region" description="Helical" evidence="6">
    <location>
        <begin position="100"/>
        <end position="121"/>
    </location>
</feature>
<feature type="transmembrane region" description="Helical" evidence="6">
    <location>
        <begin position="12"/>
        <end position="29"/>
    </location>
</feature>
<evidence type="ECO:0000259" key="7">
    <source>
        <dbReference type="Pfam" id="PF00892"/>
    </source>
</evidence>
<feature type="transmembrane region" description="Helical" evidence="6">
    <location>
        <begin position="128"/>
        <end position="144"/>
    </location>
</feature>
<dbReference type="PANTHER" id="PTHR22911:SF6">
    <property type="entry name" value="SOLUTE CARRIER FAMILY 35 MEMBER G1"/>
    <property type="match status" value="1"/>
</dbReference>
<evidence type="ECO:0000256" key="6">
    <source>
        <dbReference type="SAM" id="Phobius"/>
    </source>
</evidence>
<keyword evidence="4 6" id="KW-1133">Transmembrane helix</keyword>
<dbReference type="AlphaFoldDB" id="A0A545TYA3"/>
<dbReference type="InterPro" id="IPR037185">
    <property type="entry name" value="EmrE-like"/>
</dbReference>
<evidence type="ECO:0000256" key="5">
    <source>
        <dbReference type="ARBA" id="ARBA00023136"/>
    </source>
</evidence>
<dbReference type="SUPFAM" id="SSF103481">
    <property type="entry name" value="Multidrug resistance efflux transporter EmrE"/>
    <property type="match status" value="2"/>
</dbReference>
<dbReference type="PANTHER" id="PTHR22911">
    <property type="entry name" value="ACYL-MALONYL CONDENSING ENZYME-RELATED"/>
    <property type="match status" value="1"/>
</dbReference>
<feature type="transmembrane region" description="Helical" evidence="6">
    <location>
        <begin position="75"/>
        <end position="94"/>
    </location>
</feature>
<comment type="subcellular location">
    <subcellularLocation>
        <location evidence="1">Membrane</location>
        <topology evidence="1">Multi-pass membrane protein</topology>
    </subcellularLocation>
</comment>
<dbReference type="Gene3D" id="1.10.3730.20">
    <property type="match status" value="1"/>
</dbReference>
<accession>A0A545TYA3</accession>
<organism evidence="8 9">
    <name type="scientific">Denitrobaculum tricleocarpae</name>
    <dbReference type="NCBI Taxonomy" id="2591009"/>
    <lineage>
        <taxon>Bacteria</taxon>
        <taxon>Pseudomonadati</taxon>
        <taxon>Pseudomonadota</taxon>
        <taxon>Alphaproteobacteria</taxon>
        <taxon>Rhodospirillales</taxon>
        <taxon>Rhodospirillaceae</taxon>
        <taxon>Denitrobaculum</taxon>
    </lineage>
</organism>
<evidence type="ECO:0000256" key="4">
    <source>
        <dbReference type="ARBA" id="ARBA00022989"/>
    </source>
</evidence>
<feature type="transmembrane region" description="Helical" evidence="6">
    <location>
        <begin position="41"/>
        <end position="63"/>
    </location>
</feature>
<name>A0A545TYA3_9PROT</name>
<keyword evidence="3 6" id="KW-0812">Transmembrane</keyword>
<feature type="transmembrane region" description="Helical" evidence="6">
    <location>
        <begin position="150"/>
        <end position="172"/>
    </location>
</feature>
<comment type="caution">
    <text evidence="8">The sequence shown here is derived from an EMBL/GenBank/DDBJ whole genome shotgun (WGS) entry which is preliminary data.</text>
</comment>
<feature type="transmembrane region" description="Helical" evidence="6">
    <location>
        <begin position="285"/>
        <end position="302"/>
    </location>
</feature>
<feature type="domain" description="EamA" evidence="7">
    <location>
        <begin position="14"/>
        <end position="144"/>
    </location>
</feature>
<evidence type="ECO:0000313" key="9">
    <source>
        <dbReference type="Proteomes" id="UP000315252"/>
    </source>
</evidence>
<dbReference type="GO" id="GO:0016020">
    <property type="term" value="C:membrane"/>
    <property type="evidence" value="ECO:0007669"/>
    <property type="project" value="UniProtKB-SubCell"/>
</dbReference>
<keyword evidence="9" id="KW-1185">Reference proteome</keyword>
<dbReference type="RefSeq" id="WP_142895830.1">
    <property type="nucleotide sequence ID" value="NZ_ML660053.1"/>
</dbReference>
<proteinExistence type="inferred from homology"/>
<evidence type="ECO:0000256" key="2">
    <source>
        <dbReference type="ARBA" id="ARBA00009853"/>
    </source>
</evidence>
<feature type="transmembrane region" description="Helical" evidence="6">
    <location>
        <begin position="259"/>
        <end position="279"/>
    </location>
</feature>
<protein>
    <submittedName>
        <fullName evidence="8">DMT family transporter</fullName>
    </submittedName>
</protein>
<sequence length="308" mass="32809">MTHSTAKQPDQVVRGIAIILASVTAMAFADAVVKLVSADLTLWQVFVARSILALPCLMALGYVKSVGFGHIFNRWVAARSLLLVLTWLAFYASLPLLELSLAAVAVYSNPIITALLSAAILGERVSRRQWMGVAVGFAGVMAILKPGTEAFTWVILLPLLGAAFYSMAMVLTRARCRQHEAINLALGLHGAFIVTGVLATATLLFLDLGPELAAASPFLLGGWMPIGAEEWGLMAFLGVLSAAFFLGVARAYQIAPPQIIGTFDYAYLVSAALWGFVFFAEQPDSLTLAGMVLITLAGLLVARGKSHE</sequence>
<reference evidence="8 9" key="1">
    <citation type="submission" date="2019-06" db="EMBL/GenBank/DDBJ databases">
        <title>Whole genome sequence for Rhodospirillaceae sp. R148.</title>
        <authorList>
            <person name="Wang G."/>
        </authorList>
    </citation>
    <scope>NUCLEOTIDE SEQUENCE [LARGE SCALE GENOMIC DNA]</scope>
    <source>
        <strain evidence="8 9">R148</strain>
    </source>
</reference>
<keyword evidence="5 6" id="KW-0472">Membrane</keyword>
<evidence type="ECO:0000256" key="1">
    <source>
        <dbReference type="ARBA" id="ARBA00004141"/>
    </source>
</evidence>